<dbReference type="Pfam" id="PF00169">
    <property type="entry name" value="PH"/>
    <property type="match status" value="2"/>
</dbReference>
<keyword evidence="4" id="KW-0496">Mitochondrion</keyword>
<accession>A0A3P3YFA8</accession>
<dbReference type="Pfam" id="PF00621">
    <property type="entry name" value="RhoGEF"/>
    <property type="match status" value="1"/>
</dbReference>
<geneLocation type="mitochondrion" evidence="4"/>
<gene>
    <name evidence="4" type="ORF">PLBR_LOCUS6080</name>
</gene>
<dbReference type="InterPro" id="IPR000219">
    <property type="entry name" value="DH_dom"/>
</dbReference>
<dbReference type="Gene3D" id="2.30.29.30">
    <property type="entry name" value="Pleckstrin-homology domain (PH domain)/Phosphotyrosine-binding domain (PTB)"/>
    <property type="match status" value="3"/>
</dbReference>
<dbReference type="SMART" id="SM00233">
    <property type="entry name" value="PH"/>
    <property type="match status" value="3"/>
</dbReference>
<dbReference type="EMBL" id="OVEO01000010">
    <property type="protein sequence ID" value="SPQ98865.1"/>
    <property type="molecule type" value="Genomic_DNA"/>
</dbReference>
<dbReference type="AlphaFoldDB" id="A0A3P3YFA8"/>
<feature type="domain" description="PH" evidence="2">
    <location>
        <begin position="232"/>
        <end position="336"/>
    </location>
</feature>
<dbReference type="GO" id="GO:0005085">
    <property type="term" value="F:guanyl-nucleotide exchange factor activity"/>
    <property type="evidence" value="ECO:0007669"/>
    <property type="project" value="InterPro"/>
</dbReference>
<evidence type="ECO:0000259" key="3">
    <source>
        <dbReference type="PROSITE" id="PS50010"/>
    </source>
</evidence>
<dbReference type="InterPro" id="IPR051092">
    <property type="entry name" value="FYVE_RhoGEF_PH"/>
</dbReference>
<evidence type="ECO:0000313" key="4">
    <source>
        <dbReference type="EMBL" id="SPQ98865.1"/>
    </source>
</evidence>
<feature type="domain" description="DH" evidence="3">
    <location>
        <begin position="15"/>
        <end position="203"/>
    </location>
</feature>
<dbReference type="GO" id="GO:0035556">
    <property type="term" value="P:intracellular signal transduction"/>
    <property type="evidence" value="ECO:0007669"/>
    <property type="project" value="InterPro"/>
</dbReference>
<dbReference type="PANTHER" id="PTHR12673:SF159">
    <property type="entry name" value="LD03170P"/>
    <property type="match status" value="1"/>
</dbReference>
<proteinExistence type="predicted"/>
<feature type="region of interest" description="Disordered" evidence="1">
    <location>
        <begin position="378"/>
        <end position="449"/>
    </location>
</feature>
<evidence type="ECO:0000313" key="5">
    <source>
        <dbReference type="Proteomes" id="UP000290189"/>
    </source>
</evidence>
<dbReference type="CDD" id="cd00160">
    <property type="entry name" value="RhoGEF"/>
    <property type="match status" value="1"/>
</dbReference>
<protein>
    <recommendedName>
        <fullName evidence="6">DH domain-containing protein</fullName>
    </recommendedName>
</protein>
<dbReference type="SUPFAM" id="SSF48065">
    <property type="entry name" value="DBL homology domain (DH-domain)"/>
    <property type="match status" value="1"/>
</dbReference>
<evidence type="ECO:0000256" key="1">
    <source>
        <dbReference type="SAM" id="MobiDB-lite"/>
    </source>
</evidence>
<dbReference type="InterPro" id="IPR011993">
    <property type="entry name" value="PH-like_dom_sf"/>
</dbReference>
<evidence type="ECO:0000259" key="2">
    <source>
        <dbReference type="PROSITE" id="PS50003"/>
    </source>
</evidence>
<dbReference type="Proteomes" id="UP000290189">
    <property type="component" value="Unassembled WGS sequence"/>
</dbReference>
<dbReference type="GO" id="GO:0005737">
    <property type="term" value="C:cytoplasm"/>
    <property type="evidence" value="ECO:0007669"/>
    <property type="project" value="TreeGrafter"/>
</dbReference>
<dbReference type="InterPro" id="IPR035899">
    <property type="entry name" value="DBL_dom_sf"/>
</dbReference>
<organism evidence="4 5">
    <name type="scientific">Plasmodiophora brassicae</name>
    <name type="common">Clubroot disease agent</name>
    <dbReference type="NCBI Taxonomy" id="37360"/>
    <lineage>
        <taxon>Eukaryota</taxon>
        <taxon>Sar</taxon>
        <taxon>Rhizaria</taxon>
        <taxon>Endomyxa</taxon>
        <taxon>Phytomyxea</taxon>
        <taxon>Plasmodiophorida</taxon>
        <taxon>Plasmodiophoridae</taxon>
        <taxon>Plasmodiophora</taxon>
    </lineage>
</organism>
<dbReference type="InterPro" id="IPR001849">
    <property type="entry name" value="PH_domain"/>
</dbReference>
<dbReference type="PROSITE" id="PS50003">
    <property type="entry name" value="PH_DOMAIN"/>
    <property type="match status" value="3"/>
</dbReference>
<feature type="compositionally biased region" description="Polar residues" evidence="1">
    <location>
        <begin position="388"/>
        <end position="411"/>
    </location>
</feature>
<feature type="domain" description="PH" evidence="2">
    <location>
        <begin position="470"/>
        <end position="575"/>
    </location>
</feature>
<dbReference type="PANTHER" id="PTHR12673">
    <property type="entry name" value="FACIOGENITAL DYSPLASIA PROTEIN"/>
    <property type="match status" value="1"/>
</dbReference>
<feature type="compositionally biased region" description="Low complexity" evidence="1">
    <location>
        <begin position="432"/>
        <end position="443"/>
    </location>
</feature>
<dbReference type="PROSITE" id="PS50010">
    <property type="entry name" value="DH_2"/>
    <property type="match status" value="1"/>
</dbReference>
<dbReference type="SMART" id="SM00325">
    <property type="entry name" value="RhoGEF"/>
    <property type="match status" value="1"/>
</dbReference>
<reference evidence="4 5" key="1">
    <citation type="submission" date="2018-03" db="EMBL/GenBank/DDBJ databases">
        <authorList>
            <person name="Fogelqvist J."/>
        </authorList>
    </citation>
    <scope>NUCLEOTIDE SEQUENCE [LARGE SCALE GENOMIC DNA]</scope>
</reference>
<sequence length="725" mass="81994">MQRPGESGSPAPLDKCRESALEVISSEKSYVHALKTTVRSFHRRIRAHNEVPRKRSILTNDEIDSIFLNIVEIYAIQKQFYERLKEMRLHGSEYLIANIHQVLLDLSPLLTAYSSYAKYQQNANNNLQKLRRKNGELQDLLTLTEMAEGMTLEGLLIQPVQRIPRYILLLKEMIRHTKADEVRANLQTALAAMETAASDMNLTIRHHETHLELIRAEEMFQMRLALNKPGRVLVKEGYLRKAASATDSKQSMFASTLERRNLFLLFTDMLLCSSDNTLGPCRLRWASPLHLLQVSQETVGGALSFRLTSSFRDLTLCADAESDTREWITKLQQHIPEFANDPNQEKLSTEAELEFTLKRDPGKIQALSVMNQYRQSVASEDTHRAANNEYTLSRQTSTLGSPRSDANSSDTIPMASMTVGDHALLRIPSPVPSDDSSSSSIDSGGDLQMLPPRNDLIEAAALPSAPSSTTNHMEGYLSKRGDGIKTWKRRYFVADTGQSVKLLRYYKDESSYRNGEEALGFIDLDMCAVVLDLEKQWGEFAFEIYPSTSDRCYMLVAEGDESRATWFTFLKQFQSKDRFIEGYLLKKGNQLTGWKSRYFVCLQSIKEVLYFKNQRDSYGPTMFQKALGSIHLKGCTIRESSAANKTAYNKGTSVFEIHSSANADDKVKEWMPSSVQSKPSKTYVMAAGDDQTMARWVLLLTIVVGSSVQENEQRLPLQTVNDLDD</sequence>
<dbReference type="PROSITE" id="PS00741">
    <property type="entry name" value="DH_1"/>
    <property type="match status" value="1"/>
</dbReference>
<evidence type="ECO:0008006" key="6">
    <source>
        <dbReference type="Google" id="ProtNLM"/>
    </source>
</evidence>
<dbReference type="Gene3D" id="1.20.900.10">
    <property type="entry name" value="Dbl homology (DH) domain"/>
    <property type="match status" value="1"/>
</dbReference>
<feature type="domain" description="PH" evidence="2">
    <location>
        <begin position="577"/>
        <end position="705"/>
    </location>
</feature>
<name>A0A3P3YFA8_PLABS</name>
<dbReference type="SUPFAM" id="SSF50729">
    <property type="entry name" value="PH domain-like"/>
    <property type="match status" value="3"/>
</dbReference>
<dbReference type="InterPro" id="IPR001331">
    <property type="entry name" value="GDS_CDC24_CS"/>
</dbReference>